<name>A0AA42CSB0_9HYPH</name>
<dbReference type="Pfam" id="PF20703">
    <property type="entry name" value="nSTAND1"/>
    <property type="match status" value="1"/>
</dbReference>
<accession>A0AA42CSB0</accession>
<dbReference type="InterPro" id="IPR049052">
    <property type="entry name" value="nSTAND1"/>
</dbReference>
<keyword evidence="3" id="KW-1185">Reference proteome</keyword>
<evidence type="ECO:0000313" key="3">
    <source>
        <dbReference type="Proteomes" id="UP001165667"/>
    </source>
</evidence>
<keyword evidence="2" id="KW-0547">Nucleotide-binding</keyword>
<reference evidence="2" key="1">
    <citation type="submission" date="2022-05" db="EMBL/GenBank/DDBJ databases">
        <authorList>
            <person name="Pankratov T."/>
        </authorList>
    </citation>
    <scope>NUCLEOTIDE SEQUENCE</scope>
    <source>
        <strain evidence="2">BP6-180914</strain>
    </source>
</reference>
<proteinExistence type="predicted"/>
<comment type="caution">
    <text evidence="2">The sequence shown here is derived from an EMBL/GenBank/DDBJ whole genome shotgun (WGS) entry which is preliminary data.</text>
</comment>
<gene>
    <name evidence="2" type="ORF">M8523_36420</name>
</gene>
<dbReference type="RefSeq" id="WP_282589680.1">
    <property type="nucleotide sequence ID" value="NZ_JAMOIM010000177.1"/>
</dbReference>
<feature type="domain" description="Novel STAND NTPase 1" evidence="1">
    <location>
        <begin position="43"/>
        <end position="118"/>
    </location>
</feature>
<dbReference type="GO" id="GO:0005524">
    <property type="term" value="F:ATP binding"/>
    <property type="evidence" value="ECO:0007669"/>
    <property type="project" value="UniProtKB-KW"/>
</dbReference>
<sequence length="121" mass="12797">MLKDLGILVYEIAEVNDILGVFNSRLARLASASSGAPRWSGSPYKGLEPFGTADSPVFFGRGPERQEALARLRQAAAQGTAFLLLHGSSGVGKSSLARAGLLADIRTQTSDADHWRTAVLA</sequence>
<dbReference type="Gene3D" id="3.40.50.300">
    <property type="entry name" value="P-loop containing nucleotide triphosphate hydrolases"/>
    <property type="match status" value="1"/>
</dbReference>
<dbReference type="Proteomes" id="UP001165667">
    <property type="component" value="Unassembled WGS sequence"/>
</dbReference>
<dbReference type="AlphaFoldDB" id="A0AA42CSB0"/>
<feature type="non-terminal residue" evidence="2">
    <location>
        <position position="121"/>
    </location>
</feature>
<dbReference type="EMBL" id="JAMOIM010000177">
    <property type="protein sequence ID" value="MCW6513310.1"/>
    <property type="molecule type" value="Genomic_DNA"/>
</dbReference>
<evidence type="ECO:0000259" key="1">
    <source>
        <dbReference type="Pfam" id="PF20703"/>
    </source>
</evidence>
<dbReference type="SUPFAM" id="SSF52540">
    <property type="entry name" value="P-loop containing nucleoside triphosphate hydrolases"/>
    <property type="match status" value="1"/>
</dbReference>
<organism evidence="2 3">
    <name type="scientific">Lichenifustis flavocetrariae</name>
    <dbReference type="NCBI Taxonomy" id="2949735"/>
    <lineage>
        <taxon>Bacteria</taxon>
        <taxon>Pseudomonadati</taxon>
        <taxon>Pseudomonadota</taxon>
        <taxon>Alphaproteobacteria</taxon>
        <taxon>Hyphomicrobiales</taxon>
        <taxon>Lichenihabitantaceae</taxon>
        <taxon>Lichenifustis</taxon>
    </lineage>
</organism>
<keyword evidence="2" id="KW-0067">ATP-binding</keyword>
<dbReference type="InterPro" id="IPR027417">
    <property type="entry name" value="P-loop_NTPase"/>
</dbReference>
<evidence type="ECO:0000313" key="2">
    <source>
        <dbReference type="EMBL" id="MCW6513310.1"/>
    </source>
</evidence>
<protein>
    <submittedName>
        <fullName evidence="2">ATP-binding protein</fullName>
    </submittedName>
</protein>